<dbReference type="InterPro" id="IPR038683">
    <property type="entry name" value="IL17RA/B_FnIII-like_1_sf"/>
</dbReference>
<reference evidence="7" key="2">
    <citation type="journal article" date="2021" name="Genome Biol. Evol.">
        <title>Developing a high-quality reference genome for a parasitic bivalve with doubly uniparental inheritance (Bivalvia: Unionida).</title>
        <authorList>
            <person name="Smith C.H."/>
        </authorList>
    </citation>
    <scope>NUCLEOTIDE SEQUENCE</scope>
    <source>
        <strain evidence="7">CHS0354</strain>
        <tissue evidence="7">Mantle</tissue>
    </source>
</reference>
<feature type="domain" description="ILCR1 Ig-like" evidence="6">
    <location>
        <begin position="190"/>
        <end position="291"/>
    </location>
</feature>
<evidence type="ECO:0000256" key="4">
    <source>
        <dbReference type="SAM" id="SignalP"/>
    </source>
</evidence>
<reference evidence="7" key="3">
    <citation type="submission" date="2023-05" db="EMBL/GenBank/DDBJ databases">
        <authorList>
            <person name="Smith C.H."/>
        </authorList>
    </citation>
    <scope>NUCLEOTIDE SEQUENCE</scope>
    <source>
        <strain evidence="7">CHS0354</strain>
        <tissue evidence="7">Mantle</tissue>
    </source>
</reference>
<keyword evidence="3" id="KW-0812">Transmembrane</keyword>
<evidence type="ECO:0000313" key="7">
    <source>
        <dbReference type="EMBL" id="KAK3587447.1"/>
    </source>
</evidence>
<feature type="domain" description="IL17RA/B N-terminal" evidence="5">
    <location>
        <begin position="71"/>
        <end position="186"/>
    </location>
</feature>
<name>A0AAE0VSF3_9BIVA</name>
<keyword evidence="3" id="KW-0472">Membrane</keyword>
<protein>
    <recommendedName>
        <fullName evidence="9">SEFIR domain-containing protein</fullName>
    </recommendedName>
</protein>
<evidence type="ECO:0000259" key="6">
    <source>
        <dbReference type="Pfam" id="PF23608"/>
    </source>
</evidence>
<keyword evidence="3" id="KW-1133">Transmembrane helix</keyword>
<keyword evidence="8" id="KW-1185">Reference proteome</keyword>
<evidence type="ECO:0000256" key="1">
    <source>
        <dbReference type="ARBA" id="ARBA00004251"/>
    </source>
</evidence>
<evidence type="ECO:0000256" key="2">
    <source>
        <dbReference type="ARBA" id="ARBA00022475"/>
    </source>
</evidence>
<comment type="caution">
    <text evidence="7">The sequence shown here is derived from an EMBL/GenBank/DDBJ whole genome shotgun (WGS) entry which is preliminary data.</text>
</comment>
<comment type="subcellular location">
    <subcellularLocation>
        <location evidence="1">Cell membrane</location>
        <topology evidence="1">Single-pass type I membrane protein</topology>
    </subcellularLocation>
</comment>
<dbReference type="Pfam" id="PF23608">
    <property type="entry name" value="Ig_ILCR1"/>
    <property type="match status" value="1"/>
</dbReference>
<dbReference type="GO" id="GO:0005886">
    <property type="term" value="C:plasma membrane"/>
    <property type="evidence" value="ECO:0007669"/>
    <property type="project" value="UniProtKB-SubCell"/>
</dbReference>
<evidence type="ECO:0000259" key="5">
    <source>
        <dbReference type="Pfam" id="PF16556"/>
    </source>
</evidence>
<keyword evidence="4" id="KW-0732">Signal</keyword>
<dbReference type="EMBL" id="JAEAOA010000534">
    <property type="protein sequence ID" value="KAK3587447.1"/>
    <property type="molecule type" value="Genomic_DNA"/>
</dbReference>
<proteinExistence type="predicted"/>
<organism evidence="7 8">
    <name type="scientific">Potamilus streckersoni</name>
    <dbReference type="NCBI Taxonomy" id="2493646"/>
    <lineage>
        <taxon>Eukaryota</taxon>
        <taxon>Metazoa</taxon>
        <taxon>Spiralia</taxon>
        <taxon>Lophotrochozoa</taxon>
        <taxon>Mollusca</taxon>
        <taxon>Bivalvia</taxon>
        <taxon>Autobranchia</taxon>
        <taxon>Heteroconchia</taxon>
        <taxon>Palaeoheterodonta</taxon>
        <taxon>Unionida</taxon>
        <taxon>Unionoidea</taxon>
        <taxon>Unionidae</taxon>
        <taxon>Ambleminae</taxon>
        <taxon>Lampsilini</taxon>
        <taxon>Potamilus</taxon>
    </lineage>
</organism>
<keyword evidence="2" id="KW-1003">Cell membrane</keyword>
<evidence type="ECO:0008006" key="9">
    <source>
        <dbReference type="Google" id="ProtNLM"/>
    </source>
</evidence>
<dbReference type="AlphaFoldDB" id="A0AAE0VSF3"/>
<evidence type="ECO:0000256" key="3">
    <source>
        <dbReference type="SAM" id="Phobius"/>
    </source>
</evidence>
<dbReference type="InterPro" id="IPR032356">
    <property type="entry name" value="IL17R_A/B_N"/>
</dbReference>
<sequence>MYKPGMKILTLIVFLYTRMSFGNMPAGILNGSDCSIQAAGLPCVAYRMEGTDCASPAVKSPDLYSGPWHVDGPSEIMTEHFCKLDKNGNNMPGLRIRWKLPDHSGMRDLKGFEILIEGAAEICIVEDLSNATITMDLFQHGELEFEQTVYPIEVGSLYIVTIHSLPRKVLANSRTHFSSSISCKDASAATWVASLKIKKDFMNWTILVTFDPPPLIYEFTSFTCKLKRQIGNNVSIEERRLNSTYCRFGNLTSTEKYEVMVQPYDPFWNDQRRCKCKNIAMVCDTCTWTRTGLFTFNNSRVRRNNVSELTNESTAVRHYLKTDAIIISSVIPISVLIALIVFIIWKKGGFRKAPCFESSEQGSVPLDLKRKSDNDSDTKKCICLVINGEMEDYGCLLSSLQYLIQSTGRCITWVLDCSSSPVQKMVDAKKSDCIVLVTVPVYTKPVAYDVNHVKAGHDFFECIQLAHEKSSKEEVFREKLIHITLHEMTSGYTQYSCVRQFQLPNDLVPFLVDIGCFQTALTNDLELQRHLCKRDFRMAFDTLVATCKTITGNNNAENTNIKSMERCECKMCNKDYQSKTELEIQPSSCPHIKYYTKPDDVEGIYTQGINQVGKDLSKNVSFSAHQGHNRFLPFEDEKITKSSDGSCNYPIHEQMLKSSLPFSYRNDTRVIRKKNDHDISFGDLGFSVASHKGQHKKKDPAYCNGKIMETFLDPNKLKVMWDCQNGEEDCITDEITVPDSGFFEHMSLVGAELLGVSDINIAVIDETEQEDIISRDMYLINRRYDDMIKQLNKGETVSISGNSV</sequence>
<gene>
    <name evidence="7" type="ORF">CHS0354_007938</name>
</gene>
<dbReference type="InterPro" id="IPR057066">
    <property type="entry name" value="Ig_ILCR1"/>
</dbReference>
<evidence type="ECO:0000313" key="8">
    <source>
        <dbReference type="Proteomes" id="UP001195483"/>
    </source>
</evidence>
<feature type="signal peptide" evidence="4">
    <location>
        <begin position="1"/>
        <end position="22"/>
    </location>
</feature>
<accession>A0AAE0VSF3</accession>
<dbReference type="Gene3D" id="2.60.40.2160">
    <property type="entry name" value="Interleukin-17 receptor A/B, fibronectin-III-like domain 1"/>
    <property type="match status" value="1"/>
</dbReference>
<feature type="chain" id="PRO_5042049212" description="SEFIR domain-containing protein" evidence="4">
    <location>
        <begin position="23"/>
        <end position="804"/>
    </location>
</feature>
<feature type="transmembrane region" description="Helical" evidence="3">
    <location>
        <begin position="324"/>
        <end position="345"/>
    </location>
</feature>
<dbReference type="Proteomes" id="UP001195483">
    <property type="component" value="Unassembled WGS sequence"/>
</dbReference>
<dbReference type="Pfam" id="PF16556">
    <property type="entry name" value="IL17R_fnIII_D1"/>
    <property type="match status" value="1"/>
</dbReference>
<reference evidence="7" key="1">
    <citation type="journal article" date="2021" name="Genome Biol. Evol.">
        <title>A High-Quality Reference Genome for a Parasitic Bivalve with Doubly Uniparental Inheritance (Bivalvia: Unionida).</title>
        <authorList>
            <person name="Smith C.H."/>
        </authorList>
    </citation>
    <scope>NUCLEOTIDE SEQUENCE</scope>
    <source>
        <strain evidence="7">CHS0354</strain>
    </source>
</reference>